<name>A0A7S4V8B1_9DINO</name>
<dbReference type="Pfam" id="PF00095">
    <property type="entry name" value="WAP"/>
    <property type="match status" value="1"/>
</dbReference>
<dbReference type="GO" id="GO:0019731">
    <property type="term" value="P:antibacterial humoral response"/>
    <property type="evidence" value="ECO:0007669"/>
    <property type="project" value="TreeGrafter"/>
</dbReference>
<dbReference type="SMART" id="SM00217">
    <property type="entry name" value="WAP"/>
    <property type="match status" value="1"/>
</dbReference>
<dbReference type="InterPro" id="IPR050514">
    <property type="entry name" value="WAP_four-disulfide_core"/>
</dbReference>
<dbReference type="GO" id="GO:0005615">
    <property type="term" value="C:extracellular space"/>
    <property type="evidence" value="ECO:0007669"/>
    <property type="project" value="TreeGrafter"/>
</dbReference>
<feature type="domain" description="WAP" evidence="2">
    <location>
        <begin position="100"/>
        <end position="147"/>
    </location>
</feature>
<dbReference type="PROSITE" id="PS51390">
    <property type="entry name" value="WAP"/>
    <property type="match status" value="1"/>
</dbReference>
<organism evidence="3">
    <name type="scientific">Alexandrium monilatum</name>
    <dbReference type="NCBI Taxonomy" id="311494"/>
    <lineage>
        <taxon>Eukaryota</taxon>
        <taxon>Sar</taxon>
        <taxon>Alveolata</taxon>
        <taxon>Dinophyceae</taxon>
        <taxon>Gonyaulacales</taxon>
        <taxon>Pyrocystaceae</taxon>
        <taxon>Alexandrium</taxon>
    </lineage>
</organism>
<feature type="compositionally biased region" description="Basic and acidic residues" evidence="1">
    <location>
        <begin position="92"/>
        <end position="105"/>
    </location>
</feature>
<dbReference type="AlphaFoldDB" id="A0A7S4V8B1"/>
<dbReference type="InterPro" id="IPR036645">
    <property type="entry name" value="Elafin-like_sf"/>
</dbReference>
<gene>
    <name evidence="3" type="ORF">AMON00008_LOCUS35111</name>
</gene>
<dbReference type="SUPFAM" id="SSF57256">
    <property type="entry name" value="Elafin-like"/>
    <property type="match status" value="1"/>
</dbReference>
<evidence type="ECO:0000256" key="1">
    <source>
        <dbReference type="SAM" id="MobiDB-lite"/>
    </source>
</evidence>
<evidence type="ECO:0000313" key="3">
    <source>
        <dbReference type="EMBL" id="CAE4613741.1"/>
    </source>
</evidence>
<feature type="region of interest" description="Disordered" evidence="1">
    <location>
        <begin position="75"/>
        <end position="105"/>
    </location>
</feature>
<reference evidence="3" key="1">
    <citation type="submission" date="2021-01" db="EMBL/GenBank/DDBJ databases">
        <authorList>
            <person name="Corre E."/>
            <person name="Pelletier E."/>
            <person name="Niang G."/>
            <person name="Scheremetjew M."/>
            <person name="Finn R."/>
            <person name="Kale V."/>
            <person name="Holt S."/>
            <person name="Cochrane G."/>
            <person name="Meng A."/>
            <person name="Brown T."/>
            <person name="Cohen L."/>
        </authorList>
    </citation>
    <scope>NUCLEOTIDE SEQUENCE</scope>
    <source>
        <strain evidence="3">CCMP3105</strain>
    </source>
</reference>
<dbReference type="Gene3D" id="4.10.75.10">
    <property type="entry name" value="Elafin-like"/>
    <property type="match status" value="1"/>
</dbReference>
<protein>
    <recommendedName>
        <fullName evidence="2">WAP domain-containing protein</fullName>
    </recommendedName>
</protein>
<dbReference type="PANTHER" id="PTHR19441:SF95">
    <property type="entry name" value="PERLWAPIN ISOFORM X1"/>
    <property type="match status" value="1"/>
</dbReference>
<dbReference type="CDD" id="cd00199">
    <property type="entry name" value="WAP"/>
    <property type="match status" value="1"/>
</dbReference>
<sequence length="231" mass="24204">MAQGVRNSITFRLGEGIPMAVDAQLEEYRQRQHRRHAAAASGGNQKGTPFSWVTIVRMLLVGAVFVQPVPASASATGDIQGEEAGEMPLKGKPVEGLDPVREQDPKCPKVEKGIVGTCVEECSRNADCKSGLLCCSNGCGHICVKPGATKGGPKASALMVVLDSKDSADSLLEAVPTPDQKSLLSGAGIMILHYDKDHSVQACKAHSILSGHPGAKAVEWDGPAPACKLEL</sequence>
<dbReference type="EMBL" id="HBNR01050209">
    <property type="protein sequence ID" value="CAE4613741.1"/>
    <property type="molecule type" value="Transcribed_RNA"/>
</dbReference>
<evidence type="ECO:0000259" key="2">
    <source>
        <dbReference type="PROSITE" id="PS51390"/>
    </source>
</evidence>
<dbReference type="InterPro" id="IPR008197">
    <property type="entry name" value="WAP_dom"/>
</dbReference>
<accession>A0A7S4V8B1</accession>
<dbReference type="GO" id="GO:0004867">
    <property type="term" value="F:serine-type endopeptidase inhibitor activity"/>
    <property type="evidence" value="ECO:0007669"/>
    <property type="project" value="TreeGrafter"/>
</dbReference>
<dbReference type="PANTHER" id="PTHR19441">
    <property type="entry name" value="WHEY ACDIC PROTEIN WAP"/>
    <property type="match status" value="1"/>
</dbReference>
<dbReference type="GO" id="GO:0045087">
    <property type="term" value="P:innate immune response"/>
    <property type="evidence" value="ECO:0007669"/>
    <property type="project" value="TreeGrafter"/>
</dbReference>
<proteinExistence type="predicted"/>